<evidence type="ECO:0000313" key="1">
    <source>
        <dbReference type="EMBL" id="KAF2402452.1"/>
    </source>
</evidence>
<dbReference type="AlphaFoldDB" id="A0A6G1I2G7"/>
<organism evidence="1 2">
    <name type="scientific">Trichodelitschia bisporula</name>
    <dbReference type="NCBI Taxonomy" id="703511"/>
    <lineage>
        <taxon>Eukaryota</taxon>
        <taxon>Fungi</taxon>
        <taxon>Dikarya</taxon>
        <taxon>Ascomycota</taxon>
        <taxon>Pezizomycotina</taxon>
        <taxon>Dothideomycetes</taxon>
        <taxon>Dothideomycetes incertae sedis</taxon>
        <taxon>Phaeotrichales</taxon>
        <taxon>Phaeotrichaceae</taxon>
        <taxon>Trichodelitschia</taxon>
    </lineage>
</organism>
<accession>A0A6G1I2G7</accession>
<evidence type="ECO:0000313" key="2">
    <source>
        <dbReference type="Proteomes" id="UP000799640"/>
    </source>
</evidence>
<gene>
    <name evidence="1" type="ORF">EJ06DRAFT_340134</name>
</gene>
<name>A0A6G1I2G7_9PEZI</name>
<dbReference type="EMBL" id="ML996691">
    <property type="protein sequence ID" value="KAF2402452.1"/>
    <property type="molecule type" value="Genomic_DNA"/>
</dbReference>
<dbReference type="Proteomes" id="UP000799640">
    <property type="component" value="Unassembled WGS sequence"/>
</dbReference>
<sequence>MDDFGFAVVARLSGLAQIGEAASASIRISILRYRVAHRRRGAGGVVSGEGLERRRPTPGDPGVGVLTTRVCLFLGPGGASAALMGICLFCFWDHGFVPTTGRGFMQVVIQ</sequence>
<proteinExistence type="predicted"/>
<reference evidence="1" key="1">
    <citation type="journal article" date="2020" name="Stud. Mycol.">
        <title>101 Dothideomycetes genomes: a test case for predicting lifestyles and emergence of pathogens.</title>
        <authorList>
            <person name="Haridas S."/>
            <person name="Albert R."/>
            <person name="Binder M."/>
            <person name="Bloem J."/>
            <person name="Labutti K."/>
            <person name="Salamov A."/>
            <person name="Andreopoulos B."/>
            <person name="Baker S."/>
            <person name="Barry K."/>
            <person name="Bills G."/>
            <person name="Bluhm B."/>
            <person name="Cannon C."/>
            <person name="Castanera R."/>
            <person name="Culley D."/>
            <person name="Daum C."/>
            <person name="Ezra D."/>
            <person name="Gonzalez J."/>
            <person name="Henrissat B."/>
            <person name="Kuo A."/>
            <person name="Liang C."/>
            <person name="Lipzen A."/>
            <person name="Lutzoni F."/>
            <person name="Magnuson J."/>
            <person name="Mondo S."/>
            <person name="Nolan M."/>
            <person name="Ohm R."/>
            <person name="Pangilinan J."/>
            <person name="Park H.-J."/>
            <person name="Ramirez L."/>
            <person name="Alfaro M."/>
            <person name="Sun H."/>
            <person name="Tritt A."/>
            <person name="Yoshinaga Y."/>
            <person name="Zwiers L.-H."/>
            <person name="Turgeon B."/>
            <person name="Goodwin S."/>
            <person name="Spatafora J."/>
            <person name="Crous P."/>
            <person name="Grigoriev I."/>
        </authorList>
    </citation>
    <scope>NUCLEOTIDE SEQUENCE</scope>
    <source>
        <strain evidence="1">CBS 262.69</strain>
    </source>
</reference>
<protein>
    <submittedName>
        <fullName evidence="1">Uncharacterized protein</fullName>
    </submittedName>
</protein>
<keyword evidence="2" id="KW-1185">Reference proteome</keyword>